<evidence type="ECO:0000256" key="5">
    <source>
        <dbReference type="ARBA" id="ARBA00022692"/>
    </source>
</evidence>
<dbReference type="PANTHER" id="PTHR13038:SF10">
    <property type="entry name" value="AUTOPHAGY-RELATED PROTEIN 9"/>
    <property type="match status" value="1"/>
</dbReference>
<comment type="similarity">
    <text evidence="2 10">Belongs to the ATG9 family.</text>
</comment>
<evidence type="ECO:0000256" key="4">
    <source>
        <dbReference type="ARBA" id="ARBA00022448"/>
    </source>
</evidence>
<evidence type="ECO:0000313" key="12">
    <source>
        <dbReference type="Proteomes" id="UP001230188"/>
    </source>
</evidence>
<evidence type="ECO:0000256" key="9">
    <source>
        <dbReference type="ARBA" id="ARBA00023136"/>
    </source>
</evidence>
<dbReference type="GO" id="GO:0005776">
    <property type="term" value="C:autophagosome"/>
    <property type="evidence" value="ECO:0007669"/>
    <property type="project" value="TreeGrafter"/>
</dbReference>
<evidence type="ECO:0000256" key="3">
    <source>
        <dbReference type="ARBA" id="ARBA00018074"/>
    </source>
</evidence>
<dbReference type="PANTHER" id="PTHR13038">
    <property type="entry name" value="APG9 AUTOPHAGY 9"/>
    <property type="match status" value="1"/>
</dbReference>
<feature type="transmembrane region" description="Helical" evidence="10">
    <location>
        <begin position="99"/>
        <end position="118"/>
    </location>
</feature>
<name>A0AAD7UB92_9STRA</name>
<feature type="transmembrane region" description="Helical" evidence="10">
    <location>
        <begin position="263"/>
        <end position="287"/>
    </location>
</feature>
<evidence type="ECO:0000256" key="10">
    <source>
        <dbReference type="RuleBase" id="RU364027"/>
    </source>
</evidence>
<dbReference type="GO" id="GO:0034497">
    <property type="term" value="P:protein localization to phagophore assembly site"/>
    <property type="evidence" value="ECO:0007669"/>
    <property type="project" value="TreeGrafter"/>
</dbReference>
<reference evidence="11" key="1">
    <citation type="submission" date="2023-01" db="EMBL/GenBank/DDBJ databases">
        <title>Metagenome sequencing of chrysophaentin producing Chrysophaeum taylorii.</title>
        <authorList>
            <person name="Davison J."/>
            <person name="Bewley C."/>
        </authorList>
    </citation>
    <scope>NUCLEOTIDE SEQUENCE</scope>
    <source>
        <strain evidence="11">NIES-1699</strain>
    </source>
</reference>
<keyword evidence="4 10" id="KW-0813">Transport</keyword>
<accession>A0AAD7UB92</accession>
<comment type="caution">
    <text evidence="10">Lacks conserved residue(s) required for the propagation of feature annotation.</text>
</comment>
<dbReference type="InterPro" id="IPR007241">
    <property type="entry name" value="Autophagy-rel_prot_9"/>
</dbReference>
<dbReference type="EMBL" id="JAQMWT010000522">
    <property type="protein sequence ID" value="KAJ8600473.1"/>
    <property type="molecule type" value="Genomic_DNA"/>
</dbReference>
<keyword evidence="7 10" id="KW-0072">Autophagy</keyword>
<sequence>MEFGLLEQEEEGRVVVTDLDAWFANIYQYWYRKGLATMIVSGLAHIVTLLFTILFSFFLLALVDWGAVVTCRDEASCGTLGRYVRTDFLVSGRGRDGLGLAYLCVFGLYWVWSCAATANSLRDAYDASVFYASELGLGDREVRSARWNDVVERLGDLQRSGRAPWHAFQTAVGRRGADERRRVLSPHDVACRIMRKDNYLVAMLNAGILALELPLPSRLAGRYRLLDALAGRLRLTKTLEWSLHVCILDHPKADDAASLRRRFVIAGLVHVALMPFLAAFMSMRFFLMNAQEWRDNKRYLGPREWSPVARWSFRELNELPHLFEARLAASKPHADAYLRMFPRPVLETVARTVAFFSGALVATLVALAAAVDDAVLLYVTVGDRNLLWYAGAASACLAVARSLGGASNADATPAGDKAADDDYEAAMAKVADFTHCFPEEWRAHCHTSDVRDAFARAFRYKFWLFADEIASVVLAPLVLCFSLPRCAPDVVHFIQENTVEVDGFGPVLGHSLFDFDRYGDPRYGGAPPGSDTHPTVSGKMEKSFLNFKLAHPEWDAHDARADTFVQHVQGMLDYTRARDDDIILEEENAPPRRRRRRRRRRARDDDALHLDALSLDALRLSFERLDACASTTIDSSFPRSDPSIPAETELV</sequence>
<feature type="transmembrane region" description="Helical" evidence="10">
    <location>
        <begin position="199"/>
        <end position="217"/>
    </location>
</feature>
<dbReference type="GO" id="GO:0034727">
    <property type="term" value="P:piecemeal microautophagy of the nucleus"/>
    <property type="evidence" value="ECO:0007669"/>
    <property type="project" value="TreeGrafter"/>
</dbReference>
<keyword evidence="12" id="KW-1185">Reference proteome</keyword>
<evidence type="ECO:0000256" key="1">
    <source>
        <dbReference type="ARBA" id="ARBA00004511"/>
    </source>
</evidence>
<evidence type="ECO:0000256" key="7">
    <source>
        <dbReference type="ARBA" id="ARBA00023006"/>
    </source>
</evidence>
<comment type="subcellular location">
    <subcellularLocation>
        <location evidence="1 10">Preautophagosomal structure membrane</location>
        <topology evidence="1 10">Multi-pass membrane protein</topology>
    </subcellularLocation>
</comment>
<dbReference type="GO" id="GO:0006869">
    <property type="term" value="P:lipid transport"/>
    <property type="evidence" value="ECO:0007669"/>
    <property type="project" value="UniProtKB-KW"/>
</dbReference>
<feature type="transmembrane region" description="Helical" evidence="10">
    <location>
        <begin position="349"/>
        <end position="371"/>
    </location>
</feature>
<dbReference type="GO" id="GO:0034045">
    <property type="term" value="C:phagophore assembly site membrane"/>
    <property type="evidence" value="ECO:0007669"/>
    <property type="project" value="UniProtKB-SubCell"/>
</dbReference>
<organism evidence="11 12">
    <name type="scientific">Chrysophaeum taylorii</name>
    <dbReference type="NCBI Taxonomy" id="2483200"/>
    <lineage>
        <taxon>Eukaryota</taxon>
        <taxon>Sar</taxon>
        <taxon>Stramenopiles</taxon>
        <taxon>Ochrophyta</taxon>
        <taxon>Pelagophyceae</taxon>
        <taxon>Pelagomonadales</taxon>
        <taxon>Pelagomonadaceae</taxon>
        <taxon>Chrysophaeum</taxon>
    </lineage>
</organism>
<evidence type="ECO:0000256" key="2">
    <source>
        <dbReference type="ARBA" id="ARBA00006185"/>
    </source>
</evidence>
<keyword evidence="8 10" id="KW-0445">Lipid transport</keyword>
<dbReference type="Proteomes" id="UP001230188">
    <property type="component" value="Unassembled WGS sequence"/>
</dbReference>
<dbReference type="Pfam" id="PF04109">
    <property type="entry name" value="ATG9"/>
    <property type="match status" value="1"/>
</dbReference>
<feature type="transmembrane region" description="Helical" evidence="10">
    <location>
        <begin position="35"/>
        <end position="63"/>
    </location>
</feature>
<comment type="function">
    <text evidence="10">Phospholipid scramblase involved in autophagy. Cycles between the preautophagosomal structure/phagophore assembly site (PAS) and the cytoplasmic vesicle pool and supplies membrane for the growing autophagosome. Lipid scramblase activity plays a key role in preautophagosomal structure/phagophore assembly by distributing the phospholipids that arrive through ATG2 from the cytoplasmic to the luminal leaflet of the bilayer, thereby driving autophagosomal membrane expansion.</text>
</comment>
<feature type="transmembrane region" description="Helical" evidence="10">
    <location>
        <begin position="462"/>
        <end position="484"/>
    </location>
</feature>
<evidence type="ECO:0000256" key="8">
    <source>
        <dbReference type="ARBA" id="ARBA00023055"/>
    </source>
</evidence>
<evidence type="ECO:0000256" key="6">
    <source>
        <dbReference type="ARBA" id="ARBA00022989"/>
    </source>
</evidence>
<keyword evidence="6 10" id="KW-1133">Transmembrane helix</keyword>
<protein>
    <recommendedName>
        <fullName evidence="3 10">Autophagy-related protein 9</fullName>
    </recommendedName>
</protein>
<dbReference type="GO" id="GO:0000422">
    <property type="term" value="P:autophagy of mitochondrion"/>
    <property type="evidence" value="ECO:0007669"/>
    <property type="project" value="TreeGrafter"/>
</dbReference>
<comment type="caution">
    <text evidence="11">The sequence shown here is derived from an EMBL/GenBank/DDBJ whole genome shotgun (WGS) entry which is preliminary data.</text>
</comment>
<keyword evidence="9 10" id="KW-0472">Membrane</keyword>
<proteinExistence type="inferred from homology"/>
<gene>
    <name evidence="11" type="ORF">CTAYLR_010244</name>
</gene>
<dbReference type="GO" id="GO:0061709">
    <property type="term" value="P:reticulophagy"/>
    <property type="evidence" value="ECO:0007669"/>
    <property type="project" value="TreeGrafter"/>
</dbReference>
<evidence type="ECO:0000313" key="11">
    <source>
        <dbReference type="EMBL" id="KAJ8600473.1"/>
    </source>
</evidence>
<dbReference type="AlphaFoldDB" id="A0AAD7UB92"/>
<keyword evidence="5 10" id="KW-0812">Transmembrane</keyword>
<feature type="transmembrane region" description="Helical" evidence="10">
    <location>
        <begin position="386"/>
        <end position="404"/>
    </location>
</feature>